<dbReference type="OrthoDB" id="1104827at2759"/>
<dbReference type="InterPro" id="IPR010472">
    <property type="entry name" value="FH3_dom"/>
</dbReference>
<dbReference type="SUPFAM" id="SSF101447">
    <property type="entry name" value="Formin homology 2 domain (FH2 domain)"/>
    <property type="match status" value="1"/>
</dbReference>
<dbReference type="EMBL" id="VXBK01001855">
    <property type="protein sequence ID" value="NXN64592.1"/>
    <property type="molecule type" value="Genomic_DNA"/>
</dbReference>
<organism evidence="6 7">
    <name type="scientific">Himantopus himantopus</name>
    <name type="common">Black-winged stilt</name>
    <name type="synonym">Charadrius himantopus</name>
    <dbReference type="NCBI Taxonomy" id="225398"/>
    <lineage>
        <taxon>Eukaryota</taxon>
        <taxon>Metazoa</taxon>
        <taxon>Chordata</taxon>
        <taxon>Craniata</taxon>
        <taxon>Vertebrata</taxon>
        <taxon>Euteleostomi</taxon>
        <taxon>Archelosauria</taxon>
        <taxon>Archosauria</taxon>
        <taxon>Dinosauria</taxon>
        <taxon>Saurischia</taxon>
        <taxon>Theropoda</taxon>
        <taxon>Coelurosauria</taxon>
        <taxon>Aves</taxon>
        <taxon>Neognathae</taxon>
        <taxon>Neoaves</taxon>
        <taxon>Charadriiformes</taxon>
        <taxon>Recurvirostridae</taxon>
        <taxon>Himantopus</taxon>
    </lineage>
</organism>
<dbReference type="GO" id="GO:0051015">
    <property type="term" value="F:actin filament binding"/>
    <property type="evidence" value="ECO:0007669"/>
    <property type="project" value="TreeGrafter"/>
</dbReference>
<feature type="region of interest" description="Disordered" evidence="3">
    <location>
        <begin position="969"/>
        <end position="988"/>
    </location>
</feature>
<dbReference type="AlphaFoldDB" id="A0A7L1KN28"/>
<dbReference type="FunFam" id="1.25.10.10:FF:000045">
    <property type="entry name" value="Formin-like protein 3 isoform 1"/>
    <property type="match status" value="1"/>
</dbReference>
<name>A0A7L1KN28_HIMHI</name>
<dbReference type="Proteomes" id="UP000571567">
    <property type="component" value="Unassembled WGS sequence"/>
</dbReference>
<dbReference type="SMART" id="SM00498">
    <property type="entry name" value="FH2"/>
    <property type="match status" value="1"/>
</dbReference>
<dbReference type="PANTHER" id="PTHR45857:SF5">
    <property type="entry name" value="FORMIN-LIKE PROTEIN 2"/>
    <property type="match status" value="1"/>
</dbReference>
<dbReference type="InterPro" id="IPR042201">
    <property type="entry name" value="FH2_Formin_sf"/>
</dbReference>
<dbReference type="PROSITE" id="PS51232">
    <property type="entry name" value="GBD_FH3"/>
    <property type="match status" value="1"/>
</dbReference>
<evidence type="ECO:0000259" key="4">
    <source>
        <dbReference type="PROSITE" id="PS51232"/>
    </source>
</evidence>
<dbReference type="Gene3D" id="1.20.58.2220">
    <property type="entry name" value="Formin, FH2 domain"/>
    <property type="match status" value="1"/>
</dbReference>
<dbReference type="SMART" id="SM01139">
    <property type="entry name" value="Drf_FH3"/>
    <property type="match status" value="1"/>
</dbReference>
<dbReference type="InterPro" id="IPR015425">
    <property type="entry name" value="FH2_Formin"/>
</dbReference>
<proteinExistence type="inferred from homology"/>
<dbReference type="SUPFAM" id="SSF48371">
    <property type="entry name" value="ARM repeat"/>
    <property type="match status" value="1"/>
</dbReference>
<dbReference type="GO" id="GO:0005829">
    <property type="term" value="C:cytosol"/>
    <property type="evidence" value="ECO:0007669"/>
    <property type="project" value="TreeGrafter"/>
</dbReference>
<dbReference type="InterPro" id="IPR014768">
    <property type="entry name" value="GBD/FH3_dom"/>
</dbReference>
<comment type="similarity">
    <text evidence="1">Belongs to the formin homology family.</text>
</comment>
<evidence type="ECO:0000256" key="3">
    <source>
        <dbReference type="SAM" id="MobiDB-lite"/>
    </source>
</evidence>
<dbReference type="FunFam" id="1.25.10.10:FF:000036">
    <property type="entry name" value="Formin-like protein 3 isoform 1"/>
    <property type="match status" value="1"/>
</dbReference>
<protein>
    <submittedName>
        <fullName evidence="6">FMNL2 protein</fullName>
    </submittedName>
</protein>
<dbReference type="GO" id="GO:0016477">
    <property type="term" value="P:cell migration"/>
    <property type="evidence" value="ECO:0007669"/>
    <property type="project" value="TreeGrafter"/>
</dbReference>
<accession>A0A7L1KN28</accession>
<dbReference type="InterPro" id="IPR016024">
    <property type="entry name" value="ARM-type_fold"/>
</dbReference>
<dbReference type="SMART" id="SM01140">
    <property type="entry name" value="Drf_GBD"/>
    <property type="match status" value="1"/>
</dbReference>
<feature type="coiled-coil region" evidence="2">
    <location>
        <begin position="858"/>
        <end position="912"/>
    </location>
</feature>
<reference evidence="6 7" key="1">
    <citation type="submission" date="2019-09" db="EMBL/GenBank/DDBJ databases">
        <title>Bird 10,000 Genomes (B10K) Project - Family phase.</title>
        <authorList>
            <person name="Zhang G."/>
        </authorList>
    </citation>
    <scope>NUCLEOTIDE SEQUENCE [LARGE SCALE GENOMIC DNA]</scope>
    <source>
        <strain evidence="6">B10K-DU-002-13</strain>
        <tissue evidence="6">Muscle</tissue>
    </source>
</reference>
<comment type="caution">
    <text evidence="6">The sequence shown here is derived from an EMBL/GenBank/DDBJ whole genome shotgun (WGS) entry which is preliminary data.</text>
</comment>
<dbReference type="GO" id="GO:0008360">
    <property type="term" value="P:regulation of cell shape"/>
    <property type="evidence" value="ECO:0007669"/>
    <property type="project" value="TreeGrafter"/>
</dbReference>
<keyword evidence="2" id="KW-0175">Coiled coil</keyword>
<evidence type="ECO:0000256" key="2">
    <source>
        <dbReference type="SAM" id="Coils"/>
    </source>
</evidence>
<dbReference type="Pfam" id="PF06367">
    <property type="entry name" value="Drf_FH3"/>
    <property type="match status" value="1"/>
</dbReference>
<feature type="non-terminal residue" evidence="6">
    <location>
        <position position="1"/>
    </location>
</feature>
<dbReference type="GO" id="GO:0031267">
    <property type="term" value="F:small GTPase binding"/>
    <property type="evidence" value="ECO:0007669"/>
    <property type="project" value="InterPro"/>
</dbReference>
<feature type="coiled-coil region" evidence="2">
    <location>
        <begin position="340"/>
        <end position="437"/>
    </location>
</feature>
<feature type="non-terminal residue" evidence="6">
    <location>
        <position position="1049"/>
    </location>
</feature>
<dbReference type="InterPro" id="IPR010473">
    <property type="entry name" value="GTPase-bd"/>
</dbReference>
<dbReference type="FunFam" id="1.20.58.2220:FF:000001">
    <property type="entry name" value="Formin-like 1, isoform CRA_c"/>
    <property type="match status" value="1"/>
</dbReference>
<dbReference type="Pfam" id="PF02181">
    <property type="entry name" value="FH2"/>
    <property type="match status" value="1"/>
</dbReference>
<feature type="domain" description="GBD/FH3" evidence="4">
    <location>
        <begin position="1"/>
        <end position="428"/>
    </location>
</feature>
<evidence type="ECO:0000313" key="6">
    <source>
        <dbReference type="EMBL" id="NXN64592.1"/>
    </source>
</evidence>
<sequence length="1049" mass="119898">MNLPPDKARLLRQYDNEKKWELICDQERFQVKNPPHTYIQKLKGYLDPAVTRKKFRRRVQESTQVLRELEISLRTNHIGWVREFLNEENKGLDVLVEYLSFAQYAVTFDFESLENNVENSMDKSKPWSRSIEDLHRGSNLPSPVGNSVSRSGRHSTLRYNTLPSRRTLKNSRLVSKKDDVHVCIMCLRAIMNYQYGFNMVMSHPHAVNEIALSLNNKNPRTKALVLELLAAVCLVRGGHEIILSAFDNFKEVCGEKQRFEKLMEHFRNEDNNIDFMVACMQFINIVVHSVEDMNFRVHLQYEFTKLGLDEYLDKLKHTESDKLQVQIQAYLDNVFDVGALLEDAETKNAALERVEELEENISHLSEKLQDTENEAMAKIVELEKQLMQRNKELDVIREIYKDANTQVHTLRKMVKEKEEAIQRQSTLEKKIHELEKQGTIKIQKKGDGDISILPVALASGMVPAGSEAVAGTCVAPVAGAASSVPLPPPPPPLPALAAASEAGRKRFLRGWMKTARRSLPGRAARSFQALQGDNLALARSSSSAEMPTQKLQSGHTGCFSAVGEFVISSPLLSLAVKIKKPIKTKFRMPVFNWVALKPNQINGTVFNEIDDERILEDLNVDEFEEIFKTKAQGPAIDLTSSKQKITQKGSNKVTLLDANRAKNLAITLRKAGKTADEICKAIHVFDLKTLPVDFVECLMRFLPTENEVKVLRLYERERKPIENLSDEDRFMMQFSKIERLMQKMTIMAFIGNFAESIQMLTPQLHAIIAASVSIKSSQKLKKILEIILALGNYMNSSKRGAVYGFKLKSLDLLLETKSTDRKQTLLHYISNVVKEKYQHVSLFYNELHYVEKAAAVSLENVLLDVKELQRGLDLTKREYTMHDHNTMLKEFIQNNEGKLKKLQDDAKIAQDAFDDAVKYFGENPKTTPPSVFFPVFVRFVKAYKQAEEENELRKKQEQALMEKLMEQEALMEQQDQKSPSHKTKRQQQELIAELRRRQVKDNRHVYEGKDGAIEDIITALKKNNITKFPNVHSRVRISSSTPVVEDTQS</sequence>
<gene>
    <name evidence="6" type="primary">Fmnl2</name>
    <name evidence="6" type="ORF">HIMHIM_R04217</name>
</gene>
<evidence type="ECO:0000259" key="5">
    <source>
        <dbReference type="PROSITE" id="PS51444"/>
    </source>
</evidence>
<evidence type="ECO:0000256" key="1">
    <source>
        <dbReference type="ARBA" id="ARBA00023449"/>
    </source>
</evidence>
<dbReference type="GO" id="GO:0030866">
    <property type="term" value="P:cortical actin cytoskeleton organization"/>
    <property type="evidence" value="ECO:0007669"/>
    <property type="project" value="TreeGrafter"/>
</dbReference>
<dbReference type="Pfam" id="PF06371">
    <property type="entry name" value="Drf_GBD"/>
    <property type="match status" value="2"/>
</dbReference>
<dbReference type="Gene3D" id="1.25.10.10">
    <property type="entry name" value="Leucine-rich Repeat Variant"/>
    <property type="match status" value="1"/>
</dbReference>
<dbReference type="InterPro" id="IPR043592">
    <property type="entry name" value="FMNL_animal"/>
</dbReference>
<dbReference type="InterPro" id="IPR011989">
    <property type="entry name" value="ARM-like"/>
</dbReference>
<dbReference type="PANTHER" id="PTHR45857">
    <property type="entry name" value="FORMIN-LIKE PROTEIN"/>
    <property type="match status" value="1"/>
</dbReference>
<keyword evidence="7" id="KW-1185">Reference proteome</keyword>
<evidence type="ECO:0000313" key="7">
    <source>
        <dbReference type="Proteomes" id="UP000571567"/>
    </source>
</evidence>
<feature type="domain" description="FH2" evidence="5">
    <location>
        <begin position="578"/>
        <end position="969"/>
    </location>
</feature>
<dbReference type="PROSITE" id="PS51444">
    <property type="entry name" value="FH2"/>
    <property type="match status" value="1"/>
</dbReference>